<feature type="signal peptide" evidence="1">
    <location>
        <begin position="1"/>
        <end position="19"/>
    </location>
</feature>
<accession>A0A2M4B4D1</accession>
<dbReference type="EMBL" id="GGFK01014540">
    <property type="protein sequence ID" value="MBW47861.1"/>
    <property type="molecule type" value="Transcribed_RNA"/>
</dbReference>
<dbReference type="AlphaFoldDB" id="A0A2M4B4D1"/>
<sequence>MFVGLVYVCLCSTSVDVLSDLVVRHREEEVTTQPLYVPGYQNEIATATVSRPRLELGEAKKWLPFSVVVWLGFELLWGVGLLIHTSPPQSTTTTPHQLSHDRREITSSAVPLTIRWWSNRWCGRIVGEDVCGSNYRHNYTCPDRSGVSSRRLSSWPQLLCHRALNLCLVFRSFSESYLSILWTPLSAALSVPSARAKNGYRGIRNETKLATWISLSFCRSRRNMAIGGIPSV</sequence>
<evidence type="ECO:0000313" key="2">
    <source>
        <dbReference type="EMBL" id="MBW47861.1"/>
    </source>
</evidence>
<protein>
    <submittedName>
        <fullName evidence="2">Putative secreted protein</fullName>
    </submittedName>
</protein>
<proteinExistence type="predicted"/>
<organism evidence="2">
    <name type="scientific">Anopheles triannulatus</name>
    <dbReference type="NCBI Taxonomy" id="58253"/>
    <lineage>
        <taxon>Eukaryota</taxon>
        <taxon>Metazoa</taxon>
        <taxon>Ecdysozoa</taxon>
        <taxon>Arthropoda</taxon>
        <taxon>Hexapoda</taxon>
        <taxon>Insecta</taxon>
        <taxon>Pterygota</taxon>
        <taxon>Neoptera</taxon>
        <taxon>Endopterygota</taxon>
        <taxon>Diptera</taxon>
        <taxon>Nematocera</taxon>
        <taxon>Culicoidea</taxon>
        <taxon>Culicidae</taxon>
        <taxon>Anophelinae</taxon>
        <taxon>Anopheles</taxon>
    </lineage>
</organism>
<feature type="chain" id="PRO_5014798583" evidence="1">
    <location>
        <begin position="20"/>
        <end position="232"/>
    </location>
</feature>
<reference evidence="2" key="1">
    <citation type="submission" date="2018-01" db="EMBL/GenBank/DDBJ databases">
        <title>An insight into the sialome of Amazonian anophelines.</title>
        <authorList>
            <person name="Ribeiro J.M."/>
            <person name="Scarpassa V."/>
            <person name="Calvo E."/>
        </authorList>
    </citation>
    <scope>NUCLEOTIDE SEQUENCE</scope>
    <source>
        <tissue evidence="2">Salivary glands</tissue>
    </source>
</reference>
<keyword evidence="1" id="KW-0732">Signal</keyword>
<name>A0A2M4B4D1_9DIPT</name>
<evidence type="ECO:0000256" key="1">
    <source>
        <dbReference type="SAM" id="SignalP"/>
    </source>
</evidence>